<dbReference type="Pfam" id="PF10282">
    <property type="entry name" value="Lactonase"/>
    <property type="match status" value="1"/>
</dbReference>
<comment type="caution">
    <text evidence="3">The sequence shown here is derived from an EMBL/GenBank/DDBJ whole genome shotgun (WGS) entry which is preliminary data.</text>
</comment>
<keyword evidence="4" id="KW-1185">Reference proteome</keyword>
<dbReference type="GO" id="GO:0017057">
    <property type="term" value="F:6-phosphogluconolactonase activity"/>
    <property type="evidence" value="ECO:0007669"/>
    <property type="project" value="TreeGrafter"/>
</dbReference>
<comment type="similarity">
    <text evidence="1">Belongs to the cycloisomerase 2 family.</text>
</comment>
<keyword evidence="2" id="KW-0732">Signal</keyword>
<evidence type="ECO:0000313" key="4">
    <source>
        <dbReference type="Proteomes" id="UP000469558"/>
    </source>
</evidence>
<proteinExistence type="inferred from homology"/>
<dbReference type="EMBL" id="QGMK01000070">
    <property type="protein sequence ID" value="TVY84604.1"/>
    <property type="molecule type" value="Genomic_DNA"/>
</dbReference>
<gene>
    <name evidence="3" type="ORF">LSUE1_G002207</name>
</gene>
<organism evidence="3 4">
    <name type="scientific">Lachnellula suecica</name>
    <dbReference type="NCBI Taxonomy" id="602035"/>
    <lineage>
        <taxon>Eukaryota</taxon>
        <taxon>Fungi</taxon>
        <taxon>Dikarya</taxon>
        <taxon>Ascomycota</taxon>
        <taxon>Pezizomycotina</taxon>
        <taxon>Leotiomycetes</taxon>
        <taxon>Helotiales</taxon>
        <taxon>Lachnaceae</taxon>
        <taxon>Lachnellula</taxon>
    </lineage>
</organism>
<dbReference type="InterPro" id="IPR015943">
    <property type="entry name" value="WD40/YVTN_repeat-like_dom_sf"/>
</dbReference>
<protein>
    <submittedName>
        <fullName evidence="3">Putative 6-phosphogluconolactonase</fullName>
    </submittedName>
</protein>
<dbReference type="InterPro" id="IPR019405">
    <property type="entry name" value="Lactonase_7-beta_prop"/>
</dbReference>
<dbReference type="InterPro" id="IPR050282">
    <property type="entry name" value="Cycloisomerase_2"/>
</dbReference>
<dbReference type="InterPro" id="IPR011048">
    <property type="entry name" value="Haem_d1_sf"/>
</dbReference>
<dbReference type="AlphaFoldDB" id="A0A8T9CLD0"/>
<dbReference type="PANTHER" id="PTHR30344">
    <property type="entry name" value="6-PHOSPHOGLUCONOLACTONASE-RELATED"/>
    <property type="match status" value="1"/>
</dbReference>
<evidence type="ECO:0000256" key="2">
    <source>
        <dbReference type="SAM" id="SignalP"/>
    </source>
</evidence>
<accession>A0A8T9CLD0</accession>
<dbReference type="Gene3D" id="2.130.10.10">
    <property type="entry name" value="YVTN repeat-like/Quinoprotein amine dehydrogenase"/>
    <property type="match status" value="1"/>
</dbReference>
<evidence type="ECO:0000256" key="1">
    <source>
        <dbReference type="ARBA" id="ARBA00005564"/>
    </source>
</evidence>
<name>A0A8T9CLD0_9HELO</name>
<dbReference type="Proteomes" id="UP000469558">
    <property type="component" value="Unassembled WGS sequence"/>
</dbReference>
<dbReference type="OrthoDB" id="9972196at2759"/>
<feature type="chain" id="PRO_5035857457" evidence="2">
    <location>
        <begin position="21"/>
        <end position="380"/>
    </location>
</feature>
<reference evidence="3 4" key="1">
    <citation type="submission" date="2018-05" db="EMBL/GenBank/DDBJ databases">
        <title>Genome sequencing and assembly of the regulated plant pathogen Lachnellula willkommii and related sister species for the development of diagnostic species identification markers.</title>
        <authorList>
            <person name="Giroux E."/>
            <person name="Bilodeau G."/>
        </authorList>
    </citation>
    <scope>NUCLEOTIDE SEQUENCE [LARGE SCALE GENOMIC DNA]</scope>
    <source>
        <strain evidence="3 4">CBS 268.59</strain>
    </source>
</reference>
<sequence length="380" mass="40197">MSRALRSLVLLSAWLDIASAANIFVSHYQGTVQSLSLNQNGGRYTLTANGTVTLGGQPSWLTFDSANRILYVADETGYGTASIWSVAANINGGLTQTGKATAPLGSVHNVLYGDGYIASAHYQTSMVTTFKLPLTSSAQTLQKFALTMPGKGTIPSRQDAAHPHEVIVDPTGKFILVPDLGADLIRLYSINASTGMLTSCGQYTEVGGTGPRHGSWWNNSTLYIANELANTVHGFTVTYPASGCIALSRFQSITTMTGNKTAPTGTKVAEVRLKDNFLYAANRRDLTFNPNDSITAFSLDSAGDMTFQGITSSGGTYPRTFAINKAGDMIVIGDQTTANVVVVKRDTVTGALGPQIASMRIGTVGTAENDNGLSAVIWDE</sequence>
<feature type="signal peptide" evidence="2">
    <location>
        <begin position="1"/>
        <end position="20"/>
    </location>
</feature>
<evidence type="ECO:0000313" key="3">
    <source>
        <dbReference type="EMBL" id="TVY84604.1"/>
    </source>
</evidence>
<dbReference type="SUPFAM" id="SSF51004">
    <property type="entry name" value="C-terminal (heme d1) domain of cytochrome cd1-nitrite reductase"/>
    <property type="match status" value="1"/>
</dbReference>
<dbReference type="PANTHER" id="PTHR30344:SF1">
    <property type="entry name" value="6-PHOSPHOGLUCONOLACTONASE"/>
    <property type="match status" value="1"/>
</dbReference>